<protein>
    <submittedName>
        <fullName evidence="2">Uncharacterized protein</fullName>
    </submittedName>
</protein>
<name>A0A6A6XDH2_9PLEO</name>
<gene>
    <name evidence="2" type="ORF">K505DRAFT_374576</name>
</gene>
<evidence type="ECO:0000313" key="3">
    <source>
        <dbReference type="Proteomes" id="UP000799757"/>
    </source>
</evidence>
<accession>A0A6A6XDH2</accession>
<dbReference type="EMBL" id="MU001888">
    <property type="protein sequence ID" value="KAF2794506.1"/>
    <property type="molecule type" value="Genomic_DNA"/>
</dbReference>
<evidence type="ECO:0000256" key="1">
    <source>
        <dbReference type="SAM" id="SignalP"/>
    </source>
</evidence>
<sequence>MLFRPSFLALFATQILAYAIPEKVSARGFLDKLKGIANDVHDQVNDKVDELHNKIDDALAPRADIQVTPPRFTLPTRGVSQRA</sequence>
<keyword evidence="1" id="KW-0732">Signal</keyword>
<reference evidence="2" key="1">
    <citation type="journal article" date="2020" name="Stud. Mycol.">
        <title>101 Dothideomycetes genomes: a test case for predicting lifestyles and emergence of pathogens.</title>
        <authorList>
            <person name="Haridas S."/>
            <person name="Albert R."/>
            <person name="Binder M."/>
            <person name="Bloem J."/>
            <person name="Labutti K."/>
            <person name="Salamov A."/>
            <person name="Andreopoulos B."/>
            <person name="Baker S."/>
            <person name="Barry K."/>
            <person name="Bills G."/>
            <person name="Bluhm B."/>
            <person name="Cannon C."/>
            <person name="Castanera R."/>
            <person name="Culley D."/>
            <person name="Daum C."/>
            <person name="Ezra D."/>
            <person name="Gonzalez J."/>
            <person name="Henrissat B."/>
            <person name="Kuo A."/>
            <person name="Liang C."/>
            <person name="Lipzen A."/>
            <person name="Lutzoni F."/>
            <person name="Magnuson J."/>
            <person name="Mondo S."/>
            <person name="Nolan M."/>
            <person name="Ohm R."/>
            <person name="Pangilinan J."/>
            <person name="Park H.-J."/>
            <person name="Ramirez L."/>
            <person name="Alfaro M."/>
            <person name="Sun H."/>
            <person name="Tritt A."/>
            <person name="Yoshinaga Y."/>
            <person name="Zwiers L.-H."/>
            <person name="Turgeon B."/>
            <person name="Goodwin S."/>
            <person name="Spatafora J."/>
            <person name="Crous P."/>
            <person name="Grigoriev I."/>
        </authorList>
    </citation>
    <scope>NUCLEOTIDE SEQUENCE</scope>
    <source>
        <strain evidence="2">CBS 109.77</strain>
    </source>
</reference>
<feature type="signal peptide" evidence="1">
    <location>
        <begin position="1"/>
        <end position="17"/>
    </location>
</feature>
<evidence type="ECO:0000313" key="2">
    <source>
        <dbReference type="EMBL" id="KAF2794506.1"/>
    </source>
</evidence>
<proteinExistence type="predicted"/>
<organism evidence="2 3">
    <name type="scientific">Melanomma pulvis-pyrius CBS 109.77</name>
    <dbReference type="NCBI Taxonomy" id="1314802"/>
    <lineage>
        <taxon>Eukaryota</taxon>
        <taxon>Fungi</taxon>
        <taxon>Dikarya</taxon>
        <taxon>Ascomycota</taxon>
        <taxon>Pezizomycotina</taxon>
        <taxon>Dothideomycetes</taxon>
        <taxon>Pleosporomycetidae</taxon>
        <taxon>Pleosporales</taxon>
        <taxon>Melanommataceae</taxon>
        <taxon>Melanomma</taxon>
    </lineage>
</organism>
<dbReference type="Proteomes" id="UP000799757">
    <property type="component" value="Unassembled WGS sequence"/>
</dbReference>
<keyword evidence="3" id="KW-1185">Reference proteome</keyword>
<dbReference type="AlphaFoldDB" id="A0A6A6XDH2"/>
<feature type="chain" id="PRO_5025590441" evidence="1">
    <location>
        <begin position="18"/>
        <end position="83"/>
    </location>
</feature>